<dbReference type="InterPro" id="IPR016163">
    <property type="entry name" value="Ald_DH_C"/>
</dbReference>
<reference evidence="10 11" key="1">
    <citation type="submission" date="2024-01" db="EMBL/GenBank/DDBJ databases">
        <title>Multi-omics insights into the function and evolution of sodium benzoate biodegradation pathways in Benzoatithermus flavus gen. nov., sp. nov. from hot spring.</title>
        <authorList>
            <person name="Hu C.-J."/>
            <person name="Li W.-J."/>
        </authorList>
    </citation>
    <scope>NUCLEOTIDE SEQUENCE [LARGE SCALE GENOMIC DNA]</scope>
    <source>
        <strain evidence="10 11">SYSU G07066</strain>
    </source>
</reference>
<dbReference type="PROSITE" id="PS00070">
    <property type="entry name" value="ALDEHYDE_DEHYDR_CYS"/>
    <property type="match status" value="1"/>
</dbReference>
<dbReference type="InterPro" id="IPR041349">
    <property type="entry name" value="PRODH"/>
</dbReference>
<evidence type="ECO:0000256" key="2">
    <source>
        <dbReference type="ARBA" id="ARBA00023002"/>
    </source>
</evidence>
<feature type="domain" description="Aldehyde dehydrogenase" evidence="6">
    <location>
        <begin position="571"/>
        <end position="1031"/>
    </location>
</feature>
<keyword evidence="5" id="KW-0804">Transcription</keyword>
<comment type="similarity">
    <text evidence="5">In the N-terminal section; belongs to the proline dehydrogenase family.</text>
</comment>
<dbReference type="InterPro" id="IPR024089">
    <property type="entry name" value="PRODH_PutA_dom_I/II"/>
</dbReference>
<keyword evidence="5" id="KW-0238">DNA-binding</keyword>
<dbReference type="Pfam" id="PF01619">
    <property type="entry name" value="Pro_dh"/>
    <property type="match status" value="1"/>
</dbReference>
<keyword evidence="5" id="KW-0285">Flavoprotein</keyword>
<feature type="domain" description="Proline dehydrogenase" evidence="7">
    <location>
        <begin position="192"/>
        <end position="488"/>
    </location>
</feature>
<comment type="cofactor">
    <cofactor evidence="5">
        <name>FAD</name>
        <dbReference type="ChEBI" id="CHEBI:57692"/>
    </cofactor>
</comment>
<dbReference type="CDD" id="cd07125">
    <property type="entry name" value="ALDH_PutA-P5CDH"/>
    <property type="match status" value="1"/>
</dbReference>
<keyword evidence="11" id="KW-1185">Reference proteome</keyword>
<comment type="catalytic activity">
    <reaction evidence="5">
        <text>L-proline + a quinone = (S)-1-pyrroline-5-carboxylate + a quinol + H(+)</text>
        <dbReference type="Rhea" id="RHEA:23784"/>
        <dbReference type="ChEBI" id="CHEBI:15378"/>
        <dbReference type="ChEBI" id="CHEBI:17388"/>
        <dbReference type="ChEBI" id="CHEBI:24646"/>
        <dbReference type="ChEBI" id="CHEBI:60039"/>
        <dbReference type="ChEBI" id="CHEBI:132124"/>
        <dbReference type="EC" id="1.5.5.2"/>
    </reaction>
</comment>
<dbReference type="EC" id="1.2.1.88" evidence="5"/>
<evidence type="ECO:0000256" key="5">
    <source>
        <dbReference type="PIRNR" id="PIRNR000197"/>
    </source>
</evidence>
<keyword evidence="3 5" id="KW-0520">NAD</keyword>
<keyword evidence="2 5" id="KW-0560">Oxidoreductase</keyword>
<dbReference type="InterPro" id="IPR016161">
    <property type="entry name" value="Ald_DH/histidinol_DH"/>
</dbReference>
<dbReference type="Gene3D" id="3.20.20.220">
    <property type="match status" value="1"/>
</dbReference>
<keyword evidence="5" id="KW-0642">Proline metabolism</keyword>
<dbReference type="PIRSF" id="PIRSF000197">
    <property type="entry name" value="Bifunct_PutA"/>
    <property type="match status" value="1"/>
</dbReference>
<dbReference type="NCBIfam" id="TIGR01238">
    <property type="entry name" value="D1pyr5carbox3"/>
    <property type="match status" value="1"/>
</dbReference>
<keyword evidence="5" id="KW-0805">Transcription regulation</keyword>
<comment type="caution">
    <text evidence="10">The sequence shown here is derived from an EMBL/GenBank/DDBJ whole genome shotgun (WGS) entry which is preliminary data.</text>
</comment>
<comment type="similarity">
    <text evidence="5">In the C-terminal section; belongs to the aldehyde dehydrogenase family.</text>
</comment>
<dbReference type="Gene3D" id="3.40.309.10">
    <property type="entry name" value="Aldehyde Dehydrogenase, Chain A, domain 2"/>
    <property type="match status" value="1"/>
</dbReference>
<dbReference type="InterPro" id="IPR024082">
    <property type="entry name" value="PRODH_PutA_dom_II"/>
</dbReference>
<dbReference type="InterPro" id="IPR025703">
    <property type="entry name" value="Bifunct_PutA"/>
</dbReference>
<proteinExistence type="inferred from homology"/>
<dbReference type="NCBIfam" id="NF008869">
    <property type="entry name" value="PRK11904.1"/>
    <property type="match status" value="1"/>
</dbReference>
<evidence type="ECO:0000259" key="8">
    <source>
        <dbReference type="Pfam" id="PF14850"/>
    </source>
</evidence>
<keyword evidence="5" id="KW-0678">Repressor</keyword>
<dbReference type="SUPFAM" id="SSF81935">
    <property type="entry name" value="N-terminal domain of bifunctional PutA protein"/>
    <property type="match status" value="1"/>
</dbReference>
<sequence>MPSAFLADLLPRHDDPLRRAIDAAYHRDETDAVEMLLAELRFDPATVERIQARARRLAHRLRAETAAQGGVEAFMHAYSLDTHEGVMLMCLAEALLRVPDAETQEKLIRDKIGDVDWQKRVARSESFLVNASAFGLMLSGRVMRWDQPGEDFTTRFRSLLGRLGEPVVREAMRQAMRILGQQFVLGQTIDQAIERAKRMHELGFRYSYDMLGEGAKTAADAARYFEAYHAALQRIAATAPQAGFFDRPSLSIKLSALHPRYEFAKWRRLEAELLPGLVGLLKAARAAGIAITIDAEESERLEPSLDLIERLATHPDLMGWNGLGLAVQAYQKRALYMIPWLAELARRTSRQIPVRLVKGAYWDTEIKHAQVLGVPDFPVFTRKVATDVSYLACAKRLLEGGELFYPQFATHNAHTIAAVIELAGNRRSGFEFQKLHGMGEALYRDLATVEHVGIPCRVYAPVGSHKDLLPYLVRRLLENGANSSFVHQVVDPETSLEELIADPVQRLRSVHPKPHPKIRRPPELFAPQRKNAVGIDLSSPKERAALEQALTRAISGERRFVAKPGIGSAANRHAVRNPADRREVIGEVAFADAEAAERALAAAHAAFAHWGRVRAEERAAILERAADLLEAERGVLLALCVKEAGKTIVDSVADWREAIDFLRYYAAEARRLFAAPMPLPGPTGEDNRLRLEPRGVFVAISPWNFPIAIFTGQIAAALAAGNTVIAKPAEATALIAEEIISLLHKAGVPEDALIHVPGEGHVVGPVLVGDPRTAGVVFTGSTETAWAIQRTMAAKDHPIRPLIAETGGLNAMIVDNTALPEQVVTDAIESAFRSAGQRCSALRVLFLQEEIAPKVIDMLTGAMAELQVGDPARLDTDVGPVIEEAAKEELERHVAAISAQARLLYRCPLDERHAHGSFVAPTLVEIDRIGRLEKESFGPILHVVRYPGSRLDQVVESINATGFGLTFGIHSRIDETIDHVVSRVRAGNIYVNRNIIGAVVGSQPFGGEGLSGTGFKAGGPYYLLRFAVERTVTVNTAAVGGNLALLGALEEEGA</sequence>
<dbReference type="InterPro" id="IPR050485">
    <property type="entry name" value="Proline_metab_enzyme"/>
</dbReference>
<evidence type="ECO:0000259" key="9">
    <source>
        <dbReference type="Pfam" id="PF18327"/>
    </source>
</evidence>
<evidence type="ECO:0000259" key="7">
    <source>
        <dbReference type="Pfam" id="PF01619"/>
    </source>
</evidence>
<dbReference type="Gene3D" id="1.20.5.460">
    <property type="entry name" value="Single helix bin"/>
    <property type="match status" value="1"/>
</dbReference>
<evidence type="ECO:0000313" key="11">
    <source>
        <dbReference type="Proteomes" id="UP001375743"/>
    </source>
</evidence>
<dbReference type="Pfam" id="PF18327">
    <property type="entry name" value="PRODH"/>
    <property type="match status" value="1"/>
</dbReference>
<dbReference type="InterPro" id="IPR016162">
    <property type="entry name" value="Ald_DH_N"/>
</dbReference>
<dbReference type="PANTHER" id="PTHR42862:SF1">
    <property type="entry name" value="DELTA-1-PYRROLINE-5-CARBOXYLATE DEHYDROGENASE 2, ISOFORM A-RELATED"/>
    <property type="match status" value="1"/>
</dbReference>
<dbReference type="InterPro" id="IPR005933">
    <property type="entry name" value="PutA_C"/>
</dbReference>
<evidence type="ECO:0000256" key="1">
    <source>
        <dbReference type="ARBA" id="ARBA00004786"/>
    </source>
</evidence>
<dbReference type="Pfam" id="PF00171">
    <property type="entry name" value="Aldedh"/>
    <property type="match status" value="1"/>
</dbReference>
<dbReference type="GO" id="GO:0004657">
    <property type="term" value="F:proline dehydrogenase activity"/>
    <property type="evidence" value="ECO:0007669"/>
    <property type="project" value="UniProtKB-EC"/>
</dbReference>
<evidence type="ECO:0000313" key="10">
    <source>
        <dbReference type="EMBL" id="MEK0082957.1"/>
    </source>
</evidence>
<gene>
    <name evidence="10" type="primary">putA</name>
    <name evidence="10" type="ORF">U1T56_07330</name>
</gene>
<dbReference type="SUPFAM" id="SSF51730">
    <property type="entry name" value="FAD-linked oxidoreductase"/>
    <property type="match status" value="1"/>
</dbReference>
<dbReference type="EC" id="1.5.5.2" evidence="5"/>
<feature type="domain" description="Proline utilization A proline dehydrogenase N-terminal" evidence="9">
    <location>
        <begin position="16"/>
        <end position="62"/>
    </location>
</feature>
<comment type="pathway">
    <text evidence="1 5">Amino-acid degradation; L-proline degradation into L-glutamate; L-glutamate from L-proline: step 2/2.</text>
</comment>
<organism evidence="10 11">
    <name type="scientific">Benzoatithermus flavus</name>
    <dbReference type="NCBI Taxonomy" id="3108223"/>
    <lineage>
        <taxon>Bacteria</taxon>
        <taxon>Pseudomonadati</taxon>
        <taxon>Pseudomonadota</taxon>
        <taxon>Alphaproteobacteria</taxon>
        <taxon>Geminicoccales</taxon>
        <taxon>Geminicoccaceae</taxon>
        <taxon>Benzoatithermus</taxon>
    </lineage>
</organism>
<dbReference type="InterPro" id="IPR029041">
    <property type="entry name" value="FAD-linked_oxidoreductase-like"/>
</dbReference>
<dbReference type="InterPro" id="IPR016160">
    <property type="entry name" value="Ald_DH_CS_CYS"/>
</dbReference>
<dbReference type="RefSeq" id="WP_418158804.1">
    <property type="nucleotide sequence ID" value="NZ_JBBLZC010000005.1"/>
</dbReference>
<dbReference type="PANTHER" id="PTHR42862">
    <property type="entry name" value="DELTA-1-PYRROLINE-5-CARBOXYLATE DEHYDROGENASE 1, ISOFORM A-RELATED"/>
    <property type="match status" value="1"/>
</dbReference>
<comment type="catalytic activity">
    <reaction evidence="4 5">
        <text>L-glutamate 5-semialdehyde + NAD(+) + H2O = L-glutamate + NADH + 2 H(+)</text>
        <dbReference type="Rhea" id="RHEA:30235"/>
        <dbReference type="ChEBI" id="CHEBI:15377"/>
        <dbReference type="ChEBI" id="CHEBI:15378"/>
        <dbReference type="ChEBI" id="CHEBI:29985"/>
        <dbReference type="ChEBI" id="CHEBI:57540"/>
        <dbReference type="ChEBI" id="CHEBI:57945"/>
        <dbReference type="ChEBI" id="CHEBI:58066"/>
        <dbReference type="EC" id="1.2.1.88"/>
    </reaction>
</comment>
<comment type="function">
    <text evidence="5">Oxidizes proline to glutamate for use as a carbon and nitrogen source.</text>
</comment>
<dbReference type="Gene3D" id="3.40.605.10">
    <property type="entry name" value="Aldehyde Dehydrogenase, Chain A, domain 1"/>
    <property type="match status" value="1"/>
</dbReference>
<dbReference type="InterPro" id="IPR024090">
    <property type="entry name" value="PRODH_PutA_dom_I"/>
</dbReference>
<dbReference type="GO" id="GO:0003842">
    <property type="term" value="F:L-glutamate gamma-semialdehyde dehydrogenase activity"/>
    <property type="evidence" value="ECO:0007669"/>
    <property type="project" value="UniProtKB-EC"/>
</dbReference>
<dbReference type="SUPFAM" id="SSF53720">
    <property type="entry name" value="ALDH-like"/>
    <property type="match status" value="1"/>
</dbReference>
<dbReference type="Gene3D" id="1.20.5.550">
    <property type="entry name" value="Single Helix bin"/>
    <property type="match status" value="1"/>
</dbReference>
<evidence type="ECO:0000256" key="4">
    <source>
        <dbReference type="ARBA" id="ARBA00048142"/>
    </source>
</evidence>
<evidence type="ECO:0000259" key="6">
    <source>
        <dbReference type="Pfam" id="PF00171"/>
    </source>
</evidence>
<dbReference type="Proteomes" id="UP001375743">
    <property type="component" value="Unassembled WGS sequence"/>
</dbReference>
<feature type="domain" description="Proline dehydrogenase PutA" evidence="8">
    <location>
        <begin position="71"/>
        <end position="183"/>
    </location>
</feature>
<name>A0ABU8XP28_9PROT</name>
<protein>
    <recommendedName>
        <fullName evidence="5">Bifunctional protein PutA</fullName>
    </recommendedName>
    <domain>
        <recommendedName>
            <fullName evidence="5">Proline dehydrogenase</fullName>
            <ecNumber evidence="5">1.5.5.2</ecNumber>
        </recommendedName>
        <alternativeName>
            <fullName evidence="5">Proline oxidase</fullName>
        </alternativeName>
    </domain>
    <domain>
        <recommendedName>
            <fullName evidence="5">Delta-1-pyrroline-5-carboxylate dehydrogenase</fullName>
            <shortName evidence="5">P5C dehydrogenase</shortName>
            <ecNumber evidence="5">1.2.1.88</ecNumber>
        </recommendedName>
        <alternativeName>
            <fullName evidence="5">L-glutamate gamma-semialdehyde dehydrogenase</fullName>
        </alternativeName>
    </domain>
</protein>
<dbReference type="InterPro" id="IPR015590">
    <property type="entry name" value="Aldehyde_DH_dom"/>
</dbReference>
<evidence type="ECO:0000256" key="3">
    <source>
        <dbReference type="ARBA" id="ARBA00023027"/>
    </source>
</evidence>
<comment type="pathway">
    <text evidence="5">Amino-acid degradation; L-proline degradation into L-glutamate; L-glutamate from L-proline: step 1/2.</text>
</comment>
<dbReference type="EMBL" id="JBBLZC010000005">
    <property type="protein sequence ID" value="MEK0082957.1"/>
    <property type="molecule type" value="Genomic_DNA"/>
</dbReference>
<accession>A0ABU8XP28</accession>
<dbReference type="InterPro" id="IPR002872">
    <property type="entry name" value="Proline_DH_dom"/>
</dbReference>
<dbReference type="Pfam" id="PF14850">
    <property type="entry name" value="Pro_dh-DNA_bdg"/>
    <property type="match status" value="1"/>
</dbReference>
<keyword evidence="5" id="KW-0274">FAD</keyword>